<dbReference type="UniPathway" id="UPA00849">
    <property type="reaction ID" value="UER00819"/>
</dbReference>
<dbReference type="PANTHER" id="PTHR12589">
    <property type="entry name" value="PYRUVOYL TETRAHYDROBIOPTERIN SYNTHASE"/>
    <property type="match status" value="1"/>
</dbReference>
<evidence type="ECO:0000256" key="5">
    <source>
        <dbReference type="ARBA" id="ARBA00022723"/>
    </source>
</evidence>
<reference evidence="10 11" key="3">
    <citation type="submission" date="2019-03" db="EMBL/GenBank/DDBJ databases">
        <title>An improved genome assembly of the fluke Schistosoma japonicum.</title>
        <authorList>
            <person name="Hu W."/>
            <person name="Luo F."/>
            <person name="Yin M."/>
            <person name="Mo X."/>
            <person name="Sun C."/>
            <person name="Wu Q."/>
            <person name="Zhu B."/>
            <person name="Xiang M."/>
            <person name="Wang J."/>
            <person name="Wang Y."/>
            <person name="Zhang T."/>
            <person name="Xu B."/>
            <person name="Zheng H."/>
            <person name="Feng Z."/>
        </authorList>
    </citation>
    <scope>NUCLEOTIDE SEQUENCE [LARGE SCALE GENOMIC DNA]</scope>
    <source>
        <strain evidence="10">HuSjv2</strain>
        <tissue evidence="10">Worms</tissue>
    </source>
</reference>
<keyword evidence="6" id="KW-0862">Zinc</keyword>
<dbReference type="InterPro" id="IPR022470">
    <property type="entry name" value="PTPS_Cys_AS"/>
</dbReference>
<comment type="similarity">
    <text evidence="3">Belongs to the PTPS family.</text>
</comment>
<dbReference type="STRING" id="6182.Q5DCA1"/>
<reference evidence="9" key="2">
    <citation type="journal article" date="2006" name="PLoS Pathog.">
        <title>New perspectives on host-parasite interplay by comparative transcriptomic and proteomic analyses of Schistosoma japonicum.</title>
        <authorList>
            <person name="Liu F."/>
            <person name="Lu J."/>
            <person name="Hu W."/>
            <person name="Wang S.Y."/>
            <person name="Cui S.J."/>
            <person name="Chi M."/>
            <person name="Yan Q."/>
            <person name="Wang X.R."/>
            <person name="Song H.D."/>
            <person name="Xu X.N."/>
            <person name="Wang J.J."/>
            <person name="Zhang X.L."/>
            <person name="Zhang X."/>
            <person name="Wang Z.Q."/>
            <person name="Xue C.L."/>
            <person name="Brindley P.J."/>
            <person name="McManus D.P."/>
            <person name="Yang P.Y."/>
            <person name="Feng Z."/>
            <person name="Chen Z."/>
            <person name="Han Z.G."/>
        </authorList>
    </citation>
    <scope>NUCLEOTIDE SEQUENCE</scope>
</reference>
<comment type="cofactor">
    <cofactor evidence="1">
        <name>Zn(2+)</name>
        <dbReference type="ChEBI" id="CHEBI:29105"/>
    </cofactor>
</comment>
<dbReference type="GO" id="GO:0046872">
    <property type="term" value="F:metal ion binding"/>
    <property type="evidence" value="ECO:0007669"/>
    <property type="project" value="UniProtKB-KW"/>
</dbReference>
<gene>
    <name evidence="10" type="ORF">EWB00_010715</name>
</gene>
<keyword evidence="7" id="KW-0783">Tetrahydrobiopterin biosynthesis</keyword>
<dbReference type="PROSITE" id="PS00987">
    <property type="entry name" value="PTPS_1"/>
    <property type="match status" value="1"/>
</dbReference>
<keyword evidence="8" id="KW-0456">Lyase</keyword>
<evidence type="ECO:0000313" key="11">
    <source>
        <dbReference type="Proteomes" id="UP000311919"/>
    </source>
</evidence>
<dbReference type="Proteomes" id="UP000311919">
    <property type="component" value="Unassembled WGS sequence"/>
</dbReference>
<organism evidence="9">
    <name type="scientific">Schistosoma japonicum</name>
    <name type="common">Blood fluke</name>
    <dbReference type="NCBI Taxonomy" id="6182"/>
    <lineage>
        <taxon>Eukaryota</taxon>
        <taxon>Metazoa</taxon>
        <taxon>Spiralia</taxon>
        <taxon>Lophotrochozoa</taxon>
        <taxon>Platyhelminthes</taxon>
        <taxon>Trematoda</taxon>
        <taxon>Digenea</taxon>
        <taxon>Strigeidida</taxon>
        <taxon>Schistosomatoidea</taxon>
        <taxon>Schistosomatidae</taxon>
        <taxon>Schistosoma</taxon>
    </lineage>
</organism>
<dbReference type="EC" id="4.2.3.12" evidence="4"/>
<dbReference type="InterPro" id="IPR007115">
    <property type="entry name" value="6-PTP_synth/QueD"/>
</dbReference>
<comment type="pathway">
    <text evidence="2">Cofactor biosynthesis; tetrahydrobiopterin biosynthesis; tetrahydrobiopterin from 7,8-dihydroneopterin triphosphate: step 1/3.</text>
</comment>
<dbReference type="EMBL" id="SKCS01000084">
    <property type="protein sequence ID" value="TNN18054.1"/>
    <property type="molecule type" value="Genomic_DNA"/>
</dbReference>
<accession>Q5DCA1</accession>
<reference evidence="9" key="1">
    <citation type="submission" date="2004-11" db="EMBL/GenBank/DDBJ databases">
        <title>The full-length cDNA sequences of Schistosoma japonicum genes.</title>
        <authorList>
            <person name="Han Z."/>
        </authorList>
    </citation>
    <scope>NUCLEOTIDE SEQUENCE</scope>
</reference>
<dbReference type="InterPro" id="IPR038418">
    <property type="entry name" value="6-PTP_synth/QueD_sf"/>
</dbReference>
<evidence type="ECO:0000256" key="3">
    <source>
        <dbReference type="ARBA" id="ARBA00009164"/>
    </source>
</evidence>
<dbReference type="Gene3D" id="3.30.479.10">
    <property type="entry name" value="6-pyruvoyl tetrahydropterin synthase/QueD"/>
    <property type="match status" value="1"/>
</dbReference>
<evidence type="ECO:0000256" key="2">
    <source>
        <dbReference type="ARBA" id="ARBA00005126"/>
    </source>
</evidence>
<proteinExistence type="evidence at transcript level"/>
<dbReference type="GO" id="GO:0005739">
    <property type="term" value="C:mitochondrion"/>
    <property type="evidence" value="ECO:0007669"/>
    <property type="project" value="TreeGrafter"/>
</dbReference>
<evidence type="ECO:0000313" key="9">
    <source>
        <dbReference type="EMBL" id="AAW26555.1"/>
    </source>
</evidence>
<name>Q5DCA1_SCHJA</name>
<evidence type="ECO:0000256" key="8">
    <source>
        <dbReference type="ARBA" id="ARBA00023239"/>
    </source>
</evidence>
<keyword evidence="11" id="KW-1185">Reference proteome</keyword>
<keyword evidence="5" id="KW-0479">Metal-binding</keyword>
<evidence type="ECO:0000313" key="10">
    <source>
        <dbReference type="EMBL" id="TNN18052.1"/>
    </source>
</evidence>
<dbReference type="FunFam" id="3.30.479.10:FF:000003">
    <property type="entry name" value="6-pyruvoyl tetrahydrobiopterin synthase"/>
    <property type="match status" value="1"/>
</dbReference>
<dbReference type="PANTHER" id="PTHR12589:SF7">
    <property type="entry name" value="6-PYRUVOYL TETRAHYDROBIOPTERIN SYNTHASE"/>
    <property type="match status" value="1"/>
</dbReference>
<dbReference type="OrthoDB" id="14045at2759"/>
<evidence type="ECO:0000256" key="6">
    <source>
        <dbReference type="ARBA" id="ARBA00022833"/>
    </source>
</evidence>
<dbReference type="CDD" id="cd00470">
    <property type="entry name" value="PTPS"/>
    <property type="match status" value="1"/>
</dbReference>
<evidence type="ECO:0000256" key="4">
    <source>
        <dbReference type="ARBA" id="ARBA00013100"/>
    </source>
</evidence>
<evidence type="ECO:0000256" key="1">
    <source>
        <dbReference type="ARBA" id="ARBA00001947"/>
    </source>
</evidence>
<evidence type="ECO:0000256" key="7">
    <source>
        <dbReference type="ARBA" id="ARBA00023007"/>
    </source>
</evidence>
<dbReference type="EMBL" id="SKCS01000084">
    <property type="protein sequence ID" value="TNN18052.1"/>
    <property type="molecule type" value="Genomic_DNA"/>
</dbReference>
<dbReference type="SUPFAM" id="SSF55620">
    <property type="entry name" value="Tetrahydrobiopterin biosynthesis enzymes-like"/>
    <property type="match status" value="1"/>
</dbReference>
<dbReference type="GO" id="GO:0003874">
    <property type="term" value="F:6-pyruvoyltetrahydropterin synthase activity"/>
    <property type="evidence" value="ECO:0007669"/>
    <property type="project" value="UniProtKB-EC"/>
</dbReference>
<dbReference type="EMBL" id="AY814823">
    <property type="protein sequence ID" value="AAW26555.1"/>
    <property type="molecule type" value="mRNA"/>
</dbReference>
<sequence>MSDLCYLTRVESFAACHRLHSYNLSSEENVKTFQKCNNPMGHGHNYKLEITVLGPIDQTTGMVMNMNDLKSIIQEHVLDLLDHKNIDEDVEYFKKNNIVSTTENLAVFIWSQLVNIIPNNLLYEVKVWETDKNIVTYRGETKMRS</sequence>
<dbReference type="AlphaFoldDB" id="Q5DCA1"/>
<dbReference type="EMBL" id="SKCS01000084">
    <property type="protein sequence ID" value="TNN18053.1"/>
    <property type="molecule type" value="Genomic_DNA"/>
</dbReference>
<protein>
    <recommendedName>
        <fullName evidence="4">6-pyruvoyltetrahydropterin synthase</fullName>
        <ecNumber evidence="4">4.2.3.12</ecNumber>
    </recommendedName>
</protein>
<dbReference type="GO" id="GO:0006729">
    <property type="term" value="P:tetrahydrobiopterin biosynthetic process"/>
    <property type="evidence" value="ECO:0007669"/>
    <property type="project" value="UniProtKB-UniPathway"/>
</dbReference>
<dbReference type="Pfam" id="PF01242">
    <property type="entry name" value="PTPS"/>
    <property type="match status" value="1"/>
</dbReference>